<evidence type="ECO:0000256" key="1">
    <source>
        <dbReference type="SAM" id="MobiDB-lite"/>
    </source>
</evidence>
<sequence length="35" mass="4147">MVKQPDLPHLEIHPEEGYSKDHQKQTKDSLGIFYH</sequence>
<feature type="region of interest" description="Disordered" evidence="1">
    <location>
        <begin position="1"/>
        <end position="35"/>
    </location>
</feature>
<dbReference type="InParanoid" id="A0A3Q7I8G2"/>
<feature type="compositionally biased region" description="Basic and acidic residues" evidence="1">
    <location>
        <begin position="1"/>
        <end position="27"/>
    </location>
</feature>
<dbReference type="Gramene" id="Solyc09g089980.2.1">
    <property type="protein sequence ID" value="Solyc09g089980.2.1.1"/>
    <property type="gene ID" value="Solyc09g089980.2"/>
</dbReference>
<dbReference type="EnsemblPlants" id="Solyc09g089980.2.1">
    <property type="protein sequence ID" value="Solyc09g089980.2.1.1"/>
    <property type="gene ID" value="Solyc09g089980.2"/>
</dbReference>
<name>A0A3Q7I8G2_SOLLC</name>
<dbReference type="AlphaFoldDB" id="A0A3Q7I8G2"/>
<proteinExistence type="predicted"/>
<organism evidence="2">
    <name type="scientific">Solanum lycopersicum</name>
    <name type="common">Tomato</name>
    <name type="synonym">Lycopersicon esculentum</name>
    <dbReference type="NCBI Taxonomy" id="4081"/>
    <lineage>
        <taxon>Eukaryota</taxon>
        <taxon>Viridiplantae</taxon>
        <taxon>Streptophyta</taxon>
        <taxon>Embryophyta</taxon>
        <taxon>Tracheophyta</taxon>
        <taxon>Spermatophyta</taxon>
        <taxon>Magnoliopsida</taxon>
        <taxon>eudicotyledons</taxon>
        <taxon>Gunneridae</taxon>
        <taxon>Pentapetalae</taxon>
        <taxon>asterids</taxon>
        <taxon>lamiids</taxon>
        <taxon>Solanales</taxon>
        <taxon>Solanaceae</taxon>
        <taxon>Solanoideae</taxon>
        <taxon>Solaneae</taxon>
        <taxon>Solanum</taxon>
        <taxon>Solanum subgen. Lycopersicon</taxon>
    </lineage>
</organism>
<evidence type="ECO:0000313" key="2">
    <source>
        <dbReference type="EnsemblPlants" id="Solyc09g089980.2.1.1"/>
    </source>
</evidence>
<dbReference type="Proteomes" id="UP000004994">
    <property type="component" value="Chromosome 9"/>
</dbReference>
<reference evidence="2" key="1">
    <citation type="journal article" date="2012" name="Nature">
        <title>The tomato genome sequence provides insights into fleshy fruit evolution.</title>
        <authorList>
            <consortium name="Tomato Genome Consortium"/>
        </authorList>
    </citation>
    <scope>NUCLEOTIDE SEQUENCE [LARGE SCALE GENOMIC DNA]</scope>
    <source>
        <strain evidence="2">cv. Heinz 1706</strain>
    </source>
</reference>
<reference evidence="2" key="2">
    <citation type="submission" date="2019-01" db="UniProtKB">
        <authorList>
            <consortium name="EnsemblPlants"/>
        </authorList>
    </citation>
    <scope>IDENTIFICATION</scope>
    <source>
        <strain evidence="2">cv. Heinz 1706</strain>
    </source>
</reference>
<keyword evidence="3" id="KW-1185">Reference proteome</keyword>
<protein>
    <submittedName>
        <fullName evidence="2">Uncharacterized protein</fullName>
    </submittedName>
</protein>
<evidence type="ECO:0000313" key="3">
    <source>
        <dbReference type="Proteomes" id="UP000004994"/>
    </source>
</evidence>
<accession>A0A3Q7I8G2</accession>